<dbReference type="Proteomes" id="UP000315783">
    <property type="component" value="Unassembled WGS sequence"/>
</dbReference>
<keyword evidence="3" id="KW-1185">Reference proteome</keyword>
<proteinExistence type="predicted"/>
<reference evidence="2 3" key="1">
    <citation type="journal article" date="2019" name="Appl. Microbiol. Biotechnol.">
        <title>Genome sequence of Isaria javanica and comparative genome analysis insights into family S53 peptidase evolution in fungal entomopathogens.</title>
        <authorList>
            <person name="Lin R."/>
            <person name="Zhang X."/>
            <person name="Xin B."/>
            <person name="Zou M."/>
            <person name="Gao Y."/>
            <person name="Qin F."/>
            <person name="Hu Q."/>
            <person name="Xie B."/>
            <person name="Cheng X."/>
        </authorList>
    </citation>
    <scope>NUCLEOTIDE SEQUENCE [LARGE SCALE GENOMIC DNA]</scope>
    <source>
        <strain evidence="2 3">IJ1G</strain>
    </source>
</reference>
<organism evidence="2 3">
    <name type="scientific">Cordyceps javanica</name>
    <dbReference type="NCBI Taxonomy" id="43265"/>
    <lineage>
        <taxon>Eukaryota</taxon>
        <taxon>Fungi</taxon>
        <taxon>Dikarya</taxon>
        <taxon>Ascomycota</taxon>
        <taxon>Pezizomycotina</taxon>
        <taxon>Sordariomycetes</taxon>
        <taxon>Hypocreomycetidae</taxon>
        <taxon>Hypocreales</taxon>
        <taxon>Cordycipitaceae</taxon>
        <taxon>Cordyceps</taxon>
    </lineage>
</organism>
<dbReference type="AlphaFoldDB" id="A0A545UP42"/>
<feature type="compositionally biased region" description="Low complexity" evidence="1">
    <location>
        <begin position="106"/>
        <end position="124"/>
    </location>
</feature>
<evidence type="ECO:0000313" key="2">
    <source>
        <dbReference type="EMBL" id="TQV91237.1"/>
    </source>
</evidence>
<evidence type="ECO:0000313" key="3">
    <source>
        <dbReference type="Proteomes" id="UP000315783"/>
    </source>
</evidence>
<accession>A0A545UP42</accession>
<name>A0A545UP42_9HYPO</name>
<dbReference type="EMBL" id="SPUK01000020">
    <property type="protein sequence ID" value="TQV91237.1"/>
    <property type="molecule type" value="Genomic_DNA"/>
</dbReference>
<evidence type="ECO:0000256" key="1">
    <source>
        <dbReference type="SAM" id="MobiDB-lite"/>
    </source>
</evidence>
<feature type="region of interest" description="Disordered" evidence="1">
    <location>
        <begin position="104"/>
        <end position="144"/>
    </location>
</feature>
<sequence>MGNNIQPSSYTFELPKSSFKVSMLTRTGLVPTKDRQVPRPRHNRTLTLRSRKARHPTLFSHVLFHFNVAVLFSLDFPFLSFLIPCSLTECASVSLPQSSASLERCSSGPRPWPSSSSSRYAAPSLNASSVRSHPKPAGPNRIGPSHRIAYRIASRHVVGWWARTTESNRNHVFQGHGACRRAAGRRVRRLRRFAHRLAKGRPRLSHRPWAQLAHPPAHLCPLQHEEHALCLDGKVETCRAMTPQCPRGTR</sequence>
<protein>
    <submittedName>
        <fullName evidence="2">Uncharacterized protein</fullName>
    </submittedName>
</protein>
<gene>
    <name evidence="2" type="ORF">IF1G_10118</name>
</gene>
<comment type="caution">
    <text evidence="2">The sequence shown here is derived from an EMBL/GenBank/DDBJ whole genome shotgun (WGS) entry which is preliminary data.</text>
</comment>